<evidence type="ECO:0000256" key="1">
    <source>
        <dbReference type="ARBA" id="ARBA00010139"/>
    </source>
</evidence>
<dbReference type="OrthoDB" id="74360at2759"/>
<dbReference type="Proteomes" id="UP000258309">
    <property type="component" value="Unassembled WGS sequence"/>
</dbReference>
<comment type="similarity">
    <text evidence="1">Belongs to the FAD-binding monooxygenase family.</text>
</comment>
<reference evidence="6 7" key="1">
    <citation type="submission" date="2018-05" db="EMBL/GenBank/DDBJ databases">
        <title>Draft genome sequence of Scytalidium lignicola DSM 105466, a ubiquitous saprotrophic fungus.</title>
        <authorList>
            <person name="Buettner E."/>
            <person name="Gebauer A.M."/>
            <person name="Hofrichter M."/>
            <person name="Liers C."/>
            <person name="Kellner H."/>
        </authorList>
    </citation>
    <scope>NUCLEOTIDE SEQUENCE [LARGE SCALE GENOMIC DNA]</scope>
    <source>
        <strain evidence="6 7">DSM 105466</strain>
    </source>
</reference>
<dbReference type="PANTHER" id="PTHR42877:SF4">
    <property type="entry name" value="FAD_NAD(P)-BINDING DOMAIN-CONTAINING PROTEIN-RELATED"/>
    <property type="match status" value="1"/>
</dbReference>
<dbReference type="GO" id="GO:0050660">
    <property type="term" value="F:flavin adenine dinucleotide binding"/>
    <property type="evidence" value="ECO:0007669"/>
    <property type="project" value="InterPro"/>
</dbReference>
<dbReference type="PANTHER" id="PTHR42877">
    <property type="entry name" value="L-ORNITHINE N(5)-MONOOXYGENASE-RELATED"/>
    <property type="match status" value="1"/>
</dbReference>
<keyword evidence="3" id="KW-0274">FAD</keyword>
<protein>
    <submittedName>
        <fullName evidence="6">Uncharacterized protein</fullName>
    </submittedName>
</protein>
<sequence length="593" mass="67114">MVIKRSYEESTLEEKSLRCIIIGAGVSGILMAHHLREAFGDRVGIRILEKNAEIGGTCYASSSEIQSYLKAVVLHYRLDPYIHFNSKVEEAVWREDSSTWSVSVEGRGKFDCDILVNAGGILNNPKFPNLKNIDSFKGQLVHTAAWDNNIDVKNKRVAIIGAGASAIQVLPEIQSAAANVDIYIRTPSWISPPAGAQFNGEHNHIYTEEEKAQFRDDPNHSLRTRKDMESSFNCMYRAFFKGSDEQKQFVKKLDTHMRELIHSEGLQKGLIPSFEVGCRRINPGERYLEALQRDNVEPVFSDIQEVTPTGIRDADGTERPVDIIIAATGFDTSFRPRFPIIGRNGVDLRELWKTNPVSYCGLAVSGFPNYLIFLGPNTPIANGSLIGALEATGDYFIRLLRKMMTQQVSSFNIRADVEADFDMHTQDFMQRMVWTGSCRSWFKNDDGKVTAVWPGSGLHYREFLQSDRWEDWEWKYTANRFQYWGLGFSTVETVSEGQERDLSYYIQSHPNLSREVLEMVDCKRDKIINGDDSDESAGELVSKEFKASEYEEEESCKTSETSWDDEDLLKKDPVTGKDSRTKVSLPEVAAFSA</sequence>
<feature type="region of interest" description="Disordered" evidence="5">
    <location>
        <begin position="528"/>
        <end position="581"/>
    </location>
</feature>
<name>A0A3E2GZK9_SCYLI</name>
<evidence type="ECO:0000313" key="6">
    <source>
        <dbReference type="EMBL" id="RFU26531.1"/>
    </source>
</evidence>
<dbReference type="Pfam" id="PF00743">
    <property type="entry name" value="FMO-like"/>
    <property type="match status" value="1"/>
</dbReference>
<evidence type="ECO:0000256" key="2">
    <source>
        <dbReference type="ARBA" id="ARBA00022630"/>
    </source>
</evidence>
<gene>
    <name evidence="6" type="ORF">B7463_g9795</name>
</gene>
<dbReference type="GO" id="GO:0050661">
    <property type="term" value="F:NADP binding"/>
    <property type="evidence" value="ECO:0007669"/>
    <property type="project" value="InterPro"/>
</dbReference>
<keyword evidence="2" id="KW-0285">Flavoprotein</keyword>
<dbReference type="GO" id="GO:0004499">
    <property type="term" value="F:N,N-dimethylaniline monooxygenase activity"/>
    <property type="evidence" value="ECO:0007669"/>
    <property type="project" value="InterPro"/>
</dbReference>
<organism evidence="6 7">
    <name type="scientific">Scytalidium lignicola</name>
    <name type="common">Hyphomycete</name>
    <dbReference type="NCBI Taxonomy" id="5539"/>
    <lineage>
        <taxon>Eukaryota</taxon>
        <taxon>Fungi</taxon>
        <taxon>Dikarya</taxon>
        <taxon>Ascomycota</taxon>
        <taxon>Pezizomycotina</taxon>
        <taxon>Leotiomycetes</taxon>
        <taxon>Leotiomycetes incertae sedis</taxon>
        <taxon>Scytalidium</taxon>
    </lineage>
</organism>
<dbReference type="InterPro" id="IPR020946">
    <property type="entry name" value="Flavin_mOase-like"/>
</dbReference>
<feature type="non-terminal residue" evidence="6">
    <location>
        <position position="1"/>
    </location>
</feature>
<dbReference type="EMBL" id="NCSJ02000256">
    <property type="protein sequence ID" value="RFU26531.1"/>
    <property type="molecule type" value="Genomic_DNA"/>
</dbReference>
<evidence type="ECO:0000256" key="5">
    <source>
        <dbReference type="SAM" id="MobiDB-lite"/>
    </source>
</evidence>
<dbReference type="InterPro" id="IPR051209">
    <property type="entry name" value="FAD-bind_Monooxygenase_sf"/>
</dbReference>
<keyword evidence="4" id="KW-0560">Oxidoreductase</keyword>
<dbReference type="Gene3D" id="3.50.50.60">
    <property type="entry name" value="FAD/NAD(P)-binding domain"/>
    <property type="match status" value="3"/>
</dbReference>
<evidence type="ECO:0000256" key="4">
    <source>
        <dbReference type="ARBA" id="ARBA00023002"/>
    </source>
</evidence>
<feature type="compositionally biased region" description="Basic and acidic residues" evidence="5">
    <location>
        <begin position="568"/>
        <end position="581"/>
    </location>
</feature>
<dbReference type="AlphaFoldDB" id="A0A3E2GZK9"/>
<keyword evidence="7" id="KW-1185">Reference proteome</keyword>
<proteinExistence type="inferred from homology"/>
<feature type="non-terminal residue" evidence="6">
    <location>
        <position position="593"/>
    </location>
</feature>
<dbReference type="SUPFAM" id="SSF51905">
    <property type="entry name" value="FAD/NAD(P)-binding domain"/>
    <property type="match status" value="1"/>
</dbReference>
<evidence type="ECO:0000256" key="3">
    <source>
        <dbReference type="ARBA" id="ARBA00022827"/>
    </source>
</evidence>
<dbReference type="InterPro" id="IPR036188">
    <property type="entry name" value="FAD/NAD-bd_sf"/>
</dbReference>
<accession>A0A3E2GZK9</accession>
<evidence type="ECO:0000313" key="7">
    <source>
        <dbReference type="Proteomes" id="UP000258309"/>
    </source>
</evidence>
<dbReference type="OMA" id="QNTALEH"/>
<comment type="caution">
    <text evidence="6">The sequence shown here is derived from an EMBL/GenBank/DDBJ whole genome shotgun (WGS) entry which is preliminary data.</text>
</comment>